<dbReference type="RefSeq" id="WP_258397755.1">
    <property type="nucleotide sequence ID" value="NZ_JBFAQI010000008.1"/>
</dbReference>
<dbReference type="Proteomes" id="UP000248966">
    <property type="component" value="Unassembled WGS sequence"/>
</dbReference>
<gene>
    <name evidence="1" type="ORF">LAH08_01580</name>
</gene>
<name>A0A328NDT5_9ACTN</name>
<organism evidence="1 2">
    <name type="scientific">Micromonospora noduli</name>
    <dbReference type="NCBI Taxonomy" id="709876"/>
    <lineage>
        <taxon>Bacteria</taxon>
        <taxon>Bacillati</taxon>
        <taxon>Actinomycetota</taxon>
        <taxon>Actinomycetes</taxon>
        <taxon>Micromonosporales</taxon>
        <taxon>Micromonosporaceae</taxon>
        <taxon>Micromonospora</taxon>
    </lineage>
</organism>
<proteinExistence type="predicted"/>
<dbReference type="Gene3D" id="1.20.140.10">
    <property type="entry name" value="Butyryl-CoA Dehydrogenase, subunit A, domain 3"/>
    <property type="match status" value="1"/>
</dbReference>
<evidence type="ECO:0000313" key="2">
    <source>
        <dbReference type="Proteomes" id="UP000248966"/>
    </source>
</evidence>
<dbReference type="InterPro" id="IPR036250">
    <property type="entry name" value="AcylCo_DH-like_C"/>
</dbReference>
<reference evidence="1 2" key="1">
    <citation type="submission" date="2018-03" db="EMBL/GenBank/DDBJ databases">
        <title>Defining the species Micromonospora saelicesensis and Micromonospora noduli under the framework of genomics.</title>
        <authorList>
            <person name="Riesco R."/>
            <person name="Trujillo M.E."/>
        </authorList>
    </citation>
    <scope>NUCLEOTIDE SEQUENCE [LARGE SCALE GENOMIC DNA]</scope>
    <source>
        <strain evidence="1 2">LAH08</strain>
    </source>
</reference>
<accession>A0A328NDT5</accession>
<comment type="caution">
    <text evidence="1">The sequence shown here is derived from an EMBL/GenBank/DDBJ whole genome shotgun (WGS) entry which is preliminary data.</text>
</comment>
<dbReference type="GO" id="GO:0016627">
    <property type="term" value="F:oxidoreductase activity, acting on the CH-CH group of donors"/>
    <property type="evidence" value="ECO:0007669"/>
    <property type="project" value="InterPro"/>
</dbReference>
<dbReference type="SUPFAM" id="SSF47203">
    <property type="entry name" value="Acyl-CoA dehydrogenase C-terminal domain-like"/>
    <property type="match status" value="1"/>
</dbReference>
<evidence type="ECO:0000313" key="1">
    <source>
        <dbReference type="EMBL" id="RAO04232.1"/>
    </source>
</evidence>
<sequence>MLDGPWAAVRNAHREHLDARFLPVYGETGDQAREQITRLLTELPAELGMASAFPTEYGGSSDVGGSIIASEMLAQVDLSLMVKADTADPAVRALLSRVCDLYALSIIETNKGWFLEHNRHDR</sequence>
<dbReference type="EMBL" id="PYAA01000008">
    <property type="protein sequence ID" value="RAO04232.1"/>
    <property type="molecule type" value="Genomic_DNA"/>
</dbReference>
<dbReference type="AlphaFoldDB" id="A0A328NDT5"/>
<protein>
    <submittedName>
        <fullName evidence="1">Acyl-CoA oxidase</fullName>
    </submittedName>
</protein>